<dbReference type="PIRSF" id="PIRSF036962">
    <property type="entry name" value="UCP036962_SignTr_Ycf55"/>
    <property type="match status" value="1"/>
</dbReference>
<protein>
    <recommendedName>
        <fullName evidence="3">Ycf55</fullName>
    </recommendedName>
</protein>
<dbReference type="InterPro" id="IPR022552">
    <property type="entry name" value="UPF_Ycf55"/>
</dbReference>
<reference evidence="2" key="1">
    <citation type="journal article" date="2016" name="BMC Biol.">
        <title>Parallel evolution of highly conserved plastid genome architecture in red seaweeds and seed plants.</title>
        <authorList>
            <person name="Lee J."/>
            <person name="Cho C.H."/>
            <person name="Park S.I."/>
            <person name="Choi J.W."/>
            <person name="Song H.S."/>
            <person name="West J.A."/>
            <person name="Bhattacharya D."/>
            <person name="Yoon H.S."/>
        </authorList>
    </citation>
    <scope>NUCLEOTIDE SEQUENCE</scope>
</reference>
<gene>
    <name evidence="2" type="primary">ycf55</name>
    <name evidence="2" type="ORF">Aspa_121</name>
</gene>
<evidence type="ECO:0000313" key="2">
    <source>
        <dbReference type="EMBL" id="AOM66000.1"/>
    </source>
</evidence>
<feature type="transmembrane region" description="Helical" evidence="1">
    <location>
        <begin position="294"/>
        <end position="315"/>
    </location>
</feature>
<dbReference type="RefSeq" id="YP_009294517.1">
    <property type="nucleotide sequence ID" value="NC_031148.1"/>
</dbReference>
<name>A0A1C9CC93_9FLOR</name>
<evidence type="ECO:0008006" key="3">
    <source>
        <dbReference type="Google" id="ProtNLM"/>
    </source>
</evidence>
<sequence length="323" mass="38117">MIKYWPKKQSFELNNAVASLFSYTKYKFSYSLLQNKTQDILPIDIIDNYHKSQLFITILQEIEILILDIIELNLNIENINLLNHKILCDLIDRSLTNFFLNKQTNTKITNHKYSSYYINILFFEHRLLLENLLIYLIFGSNYINNTLFAFENTKTPQAHVSILLENLIIQIGNLAIIQLIENLQSLSQTINFLIENRLCHSSYISIRSIILLRNNLILQNLIYKYINQPKAIYNARYKVWLLSSQGIICKYIYTSRLDDIYKLSKLKRLFILILEIQDILYPKIAQFLSILGKILLYIFIKIVGNTLIFFIRTIVISLNNKNE</sequence>
<dbReference type="EMBL" id="KX284717">
    <property type="protein sequence ID" value="AOM66000.1"/>
    <property type="molecule type" value="Genomic_DNA"/>
</dbReference>
<keyword evidence="2" id="KW-0934">Plastid</keyword>
<organism evidence="2">
    <name type="scientific">Asparagopsis taxiformis</name>
    <dbReference type="NCBI Taxonomy" id="260499"/>
    <lineage>
        <taxon>Eukaryota</taxon>
        <taxon>Rhodophyta</taxon>
        <taxon>Florideophyceae</taxon>
        <taxon>Rhodymeniophycidae</taxon>
        <taxon>Bonnemaisoniales</taxon>
        <taxon>Bonnemaisoniaceae</taxon>
        <taxon>Asparagopsis</taxon>
    </lineage>
</organism>
<dbReference type="AlphaFoldDB" id="A0A1C9CC93"/>
<dbReference type="GeneID" id="29070501"/>
<keyword evidence="1" id="KW-1133">Transmembrane helix</keyword>
<dbReference type="InterPro" id="IPR017077">
    <property type="entry name" value="Uncharacterised_Ycf55_algae"/>
</dbReference>
<geneLocation type="plastid" evidence="2"/>
<evidence type="ECO:0000256" key="1">
    <source>
        <dbReference type="SAM" id="Phobius"/>
    </source>
</evidence>
<dbReference type="Pfam" id="PF12452">
    <property type="entry name" value="DUF3685"/>
    <property type="match status" value="1"/>
</dbReference>
<accession>A0A1C9CC93</accession>
<keyword evidence="1" id="KW-0472">Membrane</keyword>
<proteinExistence type="predicted"/>
<keyword evidence="1" id="KW-0812">Transmembrane</keyword>